<dbReference type="RefSeq" id="WP_253363608.1">
    <property type="nucleotide sequence ID" value="NZ_JALJXU010000002.1"/>
</dbReference>
<keyword evidence="1" id="KW-0812">Transmembrane</keyword>
<dbReference type="PANTHER" id="PTHR14969:SF13">
    <property type="entry name" value="AT30094P"/>
    <property type="match status" value="1"/>
</dbReference>
<keyword evidence="1" id="KW-1133">Transmembrane helix</keyword>
<evidence type="ECO:0000256" key="1">
    <source>
        <dbReference type="SAM" id="Phobius"/>
    </source>
</evidence>
<evidence type="ECO:0000259" key="2">
    <source>
        <dbReference type="SMART" id="SM00014"/>
    </source>
</evidence>
<dbReference type="InterPro" id="IPR000326">
    <property type="entry name" value="PAP2/HPO"/>
</dbReference>
<feature type="transmembrane region" description="Helical" evidence="1">
    <location>
        <begin position="27"/>
        <end position="45"/>
    </location>
</feature>
<name>A0ABV2JJI6_9STRE</name>
<feature type="transmembrane region" description="Helical" evidence="1">
    <location>
        <begin position="147"/>
        <end position="163"/>
    </location>
</feature>
<feature type="transmembrane region" description="Helical" evidence="1">
    <location>
        <begin position="109"/>
        <end position="135"/>
    </location>
</feature>
<dbReference type="SMART" id="SM00014">
    <property type="entry name" value="acidPPc"/>
    <property type="match status" value="1"/>
</dbReference>
<dbReference type="EMBL" id="JBEPMK010000002">
    <property type="protein sequence ID" value="MET3644081.1"/>
    <property type="molecule type" value="Genomic_DNA"/>
</dbReference>
<accession>A0ABV2JJI6</accession>
<sequence length="164" mass="18741">MKNYEEVYHSWADYLAKYPPYQKATIWLNRYITYIMYLIYPLFLLDRVIQDSWDWKYLLIPALGFVLLSLVRKVINTPRPYEVYAIHPLISKASKGNSMPSRHVFSATIISMCLLTSNLGLGLLGLFLSATLAFCRVLVGVHFPKDVLVGLFLGIGIGSLLFVF</sequence>
<keyword evidence="1" id="KW-0472">Membrane</keyword>
<reference evidence="3 4" key="1">
    <citation type="submission" date="2024-06" db="EMBL/GenBank/DDBJ databases">
        <title>Genomic Encyclopedia of Type Strains, Phase IV (KMG-IV): sequencing the most valuable type-strain genomes for metagenomic binning, comparative biology and taxonomic classification.</title>
        <authorList>
            <person name="Goeker M."/>
        </authorList>
    </citation>
    <scope>NUCLEOTIDE SEQUENCE [LARGE SCALE GENOMIC DNA]</scope>
    <source>
        <strain evidence="3 4">DSM 15349</strain>
    </source>
</reference>
<feature type="domain" description="Phosphatidic acid phosphatase type 2/haloperoxidase" evidence="2">
    <location>
        <begin position="58"/>
        <end position="162"/>
    </location>
</feature>
<organism evidence="3 4">
    <name type="scientific">Streptococcus gallinaceus</name>
    <dbReference type="NCBI Taxonomy" id="165758"/>
    <lineage>
        <taxon>Bacteria</taxon>
        <taxon>Bacillati</taxon>
        <taxon>Bacillota</taxon>
        <taxon>Bacilli</taxon>
        <taxon>Lactobacillales</taxon>
        <taxon>Streptococcaceae</taxon>
        <taxon>Streptococcus</taxon>
    </lineage>
</organism>
<evidence type="ECO:0000313" key="4">
    <source>
        <dbReference type="Proteomes" id="UP001549055"/>
    </source>
</evidence>
<keyword evidence="4" id="KW-1185">Reference proteome</keyword>
<dbReference type="Proteomes" id="UP001549055">
    <property type="component" value="Unassembled WGS sequence"/>
</dbReference>
<comment type="caution">
    <text evidence="3">The sequence shown here is derived from an EMBL/GenBank/DDBJ whole genome shotgun (WGS) entry which is preliminary data.</text>
</comment>
<dbReference type="Pfam" id="PF01569">
    <property type="entry name" value="PAP2"/>
    <property type="match status" value="1"/>
</dbReference>
<gene>
    <name evidence="3" type="ORF">ABID27_000703</name>
</gene>
<dbReference type="PANTHER" id="PTHR14969">
    <property type="entry name" value="SPHINGOSINE-1-PHOSPHATE PHOSPHOHYDROLASE"/>
    <property type="match status" value="1"/>
</dbReference>
<evidence type="ECO:0000313" key="3">
    <source>
        <dbReference type="EMBL" id="MET3644081.1"/>
    </source>
</evidence>
<dbReference type="InterPro" id="IPR036938">
    <property type="entry name" value="PAP2/HPO_sf"/>
</dbReference>
<dbReference type="CDD" id="cd01610">
    <property type="entry name" value="PAP2_like"/>
    <property type="match status" value="1"/>
</dbReference>
<dbReference type="SUPFAM" id="SSF48317">
    <property type="entry name" value="Acid phosphatase/Vanadium-dependent haloperoxidase"/>
    <property type="match status" value="1"/>
</dbReference>
<proteinExistence type="predicted"/>
<feature type="transmembrane region" description="Helical" evidence="1">
    <location>
        <begin position="57"/>
        <end position="75"/>
    </location>
</feature>
<dbReference type="Gene3D" id="1.20.144.10">
    <property type="entry name" value="Phosphatidic acid phosphatase type 2/haloperoxidase"/>
    <property type="match status" value="1"/>
</dbReference>
<protein>
    <submittedName>
        <fullName evidence="3">Membrane-associated phospholipid phosphatase</fullName>
    </submittedName>
</protein>